<evidence type="ECO:0000256" key="3">
    <source>
        <dbReference type="ARBA" id="ARBA00011890"/>
    </source>
</evidence>
<dbReference type="EC" id="2.1.1.77" evidence="3"/>
<proteinExistence type="inferred from homology"/>
<evidence type="ECO:0000256" key="1">
    <source>
        <dbReference type="ARBA" id="ARBA00004496"/>
    </source>
</evidence>
<keyword evidence="5" id="KW-0963">Cytoplasm</keyword>
<evidence type="ECO:0000256" key="7">
    <source>
        <dbReference type="ARBA" id="ARBA00022679"/>
    </source>
</evidence>
<dbReference type="GO" id="GO:0008168">
    <property type="term" value="F:methyltransferase activity"/>
    <property type="evidence" value="ECO:0007669"/>
    <property type="project" value="UniProtKB-KW"/>
</dbReference>
<evidence type="ECO:0000256" key="9">
    <source>
        <dbReference type="ARBA" id="ARBA00030757"/>
    </source>
</evidence>
<dbReference type="GO" id="GO:0032259">
    <property type="term" value="P:methylation"/>
    <property type="evidence" value="ECO:0007669"/>
    <property type="project" value="UniProtKB-KW"/>
</dbReference>
<comment type="subcellular location">
    <subcellularLocation>
        <location evidence="1">Cytoplasm</location>
    </subcellularLocation>
</comment>
<dbReference type="Pfam" id="PF01135">
    <property type="entry name" value="PCMT"/>
    <property type="match status" value="1"/>
</dbReference>
<evidence type="ECO:0000256" key="10">
    <source>
        <dbReference type="ARBA" id="ARBA00031323"/>
    </source>
</evidence>
<evidence type="ECO:0000256" key="11">
    <source>
        <dbReference type="ARBA" id="ARBA00031350"/>
    </source>
</evidence>
<name>A0ABW4FKR6_9PSEU</name>
<evidence type="ECO:0000256" key="4">
    <source>
        <dbReference type="ARBA" id="ARBA00013346"/>
    </source>
</evidence>
<sequence length="414" mass="42622">MVADAQRARTRMVDALREARRVRTPAVENALRSVPRHLFLPGVSIAGAYADEAVAVQFDGPMATSSASQPSMVAIMLEQLDLQPGQRVLEVGAGTGYNAALMTRIVGPAGRVTAVDIDEELVDRAAVHLASAGVDEVELVAGDGALGHPPGAPYDRIVLTVGSDDVRPEWVAQLAPRGRLLLPLAVRGSQLSIALDLGPDGLLRSSSVRSCAFIRIRGEGASADASVCLEGVGLALHVPEDGPDPDLAGVTAALAEPGDLVASAVSLGAVDVWDGFGLWLALTEPGVCRLLATRAETGLPDDLLPLGATGGTVALASEPGNPLPGIAAVVPVPGQERGRGPGPVGVRSFGLGGPALAARLLAALERWVAAGRPEAMNWRFTVGPRPQGQHERLQPGACAVAKRHCQVLATLPPP</sequence>
<dbReference type="CDD" id="cd02440">
    <property type="entry name" value="AdoMet_MTases"/>
    <property type="match status" value="1"/>
</dbReference>
<evidence type="ECO:0000256" key="2">
    <source>
        <dbReference type="ARBA" id="ARBA00005369"/>
    </source>
</evidence>
<protein>
    <recommendedName>
        <fullName evidence="4">Protein-L-isoaspartate O-methyltransferase</fullName>
        <ecNumber evidence="3">2.1.1.77</ecNumber>
    </recommendedName>
    <alternativeName>
        <fullName evidence="11">L-isoaspartyl protein carboxyl methyltransferase</fullName>
    </alternativeName>
    <alternativeName>
        <fullName evidence="9">Protein L-isoaspartyl methyltransferase</fullName>
    </alternativeName>
    <alternativeName>
        <fullName evidence="10">Protein-beta-aspartate methyltransferase</fullName>
    </alternativeName>
</protein>
<keyword evidence="13" id="KW-1185">Reference proteome</keyword>
<organism evidence="12 13">
    <name type="scientific">Pseudonocardia aurantiaca</name>
    <dbReference type="NCBI Taxonomy" id="75290"/>
    <lineage>
        <taxon>Bacteria</taxon>
        <taxon>Bacillati</taxon>
        <taxon>Actinomycetota</taxon>
        <taxon>Actinomycetes</taxon>
        <taxon>Pseudonocardiales</taxon>
        <taxon>Pseudonocardiaceae</taxon>
        <taxon>Pseudonocardia</taxon>
    </lineage>
</organism>
<evidence type="ECO:0000256" key="6">
    <source>
        <dbReference type="ARBA" id="ARBA00022603"/>
    </source>
</evidence>
<evidence type="ECO:0000256" key="5">
    <source>
        <dbReference type="ARBA" id="ARBA00022490"/>
    </source>
</evidence>
<dbReference type="SUPFAM" id="SSF53335">
    <property type="entry name" value="S-adenosyl-L-methionine-dependent methyltransferases"/>
    <property type="match status" value="1"/>
</dbReference>
<evidence type="ECO:0000256" key="8">
    <source>
        <dbReference type="ARBA" id="ARBA00022691"/>
    </source>
</evidence>
<keyword evidence="8" id="KW-0949">S-adenosyl-L-methionine</keyword>
<dbReference type="PANTHER" id="PTHR11579">
    <property type="entry name" value="PROTEIN-L-ISOASPARTATE O-METHYLTRANSFERASE"/>
    <property type="match status" value="1"/>
</dbReference>
<dbReference type="Proteomes" id="UP001597145">
    <property type="component" value="Unassembled WGS sequence"/>
</dbReference>
<dbReference type="EMBL" id="JBHUCP010000008">
    <property type="protein sequence ID" value="MFD1530446.1"/>
    <property type="molecule type" value="Genomic_DNA"/>
</dbReference>
<comment type="caution">
    <text evidence="12">The sequence shown here is derived from an EMBL/GenBank/DDBJ whole genome shotgun (WGS) entry which is preliminary data.</text>
</comment>
<dbReference type="InterPro" id="IPR000682">
    <property type="entry name" value="PCMT"/>
</dbReference>
<dbReference type="InterPro" id="IPR027573">
    <property type="entry name" value="Methyltran_FxLD"/>
</dbReference>
<evidence type="ECO:0000313" key="13">
    <source>
        <dbReference type="Proteomes" id="UP001597145"/>
    </source>
</evidence>
<dbReference type="NCBIfam" id="TIGR04364">
    <property type="entry name" value="methyltran_FxLD"/>
    <property type="match status" value="1"/>
</dbReference>
<dbReference type="InterPro" id="IPR029063">
    <property type="entry name" value="SAM-dependent_MTases_sf"/>
</dbReference>
<accession>A0ABW4FKR6</accession>
<comment type="similarity">
    <text evidence="2">Belongs to the methyltransferase superfamily. L-isoaspartyl/D-aspartyl protein methyltransferase family.</text>
</comment>
<gene>
    <name evidence="12" type="primary">fxlM</name>
    <name evidence="12" type="ORF">ACFSCY_13425</name>
</gene>
<reference evidence="13" key="1">
    <citation type="journal article" date="2019" name="Int. J. Syst. Evol. Microbiol.">
        <title>The Global Catalogue of Microorganisms (GCM) 10K type strain sequencing project: providing services to taxonomists for standard genome sequencing and annotation.</title>
        <authorList>
            <consortium name="The Broad Institute Genomics Platform"/>
            <consortium name="The Broad Institute Genome Sequencing Center for Infectious Disease"/>
            <person name="Wu L."/>
            <person name="Ma J."/>
        </authorList>
    </citation>
    <scope>NUCLEOTIDE SEQUENCE [LARGE SCALE GENOMIC DNA]</scope>
    <source>
        <strain evidence="13">JCM 12165</strain>
    </source>
</reference>
<dbReference type="PANTHER" id="PTHR11579:SF0">
    <property type="entry name" value="PROTEIN-L-ISOASPARTATE(D-ASPARTATE) O-METHYLTRANSFERASE"/>
    <property type="match status" value="1"/>
</dbReference>
<keyword evidence="7" id="KW-0808">Transferase</keyword>
<dbReference type="Gene3D" id="3.40.50.150">
    <property type="entry name" value="Vaccinia Virus protein VP39"/>
    <property type="match status" value="1"/>
</dbReference>
<keyword evidence="6 12" id="KW-0489">Methyltransferase</keyword>
<evidence type="ECO:0000313" key="12">
    <source>
        <dbReference type="EMBL" id="MFD1530446.1"/>
    </source>
</evidence>
<dbReference type="RefSeq" id="WP_343987672.1">
    <property type="nucleotide sequence ID" value="NZ_BAAAJG010000029.1"/>
</dbReference>